<accession>A0A517E0H9</accession>
<dbReference type="RefSeq" id="WP_144352329.1">
    <property type="nucleotide sequence ID" value="NZ_CP036259.1"/>
</dbReference>
<proteinExistence type="predicted"/>
<dbReference type="Proteomes" id="UP000320776">
    <property type="component" value="Chromosome"/>
</dbReference>
<reference evidence="1 2" key="1">
    <citation type="submission" date="2019-02" db="EMBL/GenBank/DDBJ databases">
        <title>Closed genome of Sporomusa termitida DSM 4440.</title>
        <authorList>
            <person name="Poehlein A."/>
            <person name="Daniel R."/>
        </authorList>
    </citation>
    <scope>NUCLEOTIDE SEQUENCE [LARGE SCALE GENOMIC DNA]</scope>
    <source>
        <strain evidence="1 2">DSM 4440</strain>
    </source>
</reference>
<dbReference type="OrthoDB" id="1683614at2"/>
<evidence type="ECO:0000313" key="1">
    <source>
        <dbReference type="EMBL" id="QDR83006.1"/>
    </source>
</evidence>
<keyword evidence="2" id="KW-1185">Reference proteome</keyword>
<gene>
    <name evidence="1" type="ORF">SPTER_44600</name>
</gene>
<dbReference type="EMBL" id="CP036259">
    <property type="protein sequence ID" value="QDR83006.1"/>
    <property type="molecule type" value="Genomic_DNA"/>
</dbReference>
<sequence length="105" mass="11575">MTKTIILDGHNPKLANALTDYGFQVVDITNRSKPGHAADAYLYTSYRPDTDDCLTSRPGHADICIGNYHYNTSDHPDTVTLNITGLTASQIADILIHKLAHRPKL</sequence>
<evidence type="ECO:0000313" key="2">
    <source>
        <dbReference type="Proteomes" id="UP000320776"/>
    </source>
</evidence>
<dbReference type="KEGG" id="sted:SPTER_44600"/>
<name>A0A517E0H9_9FIRM</name>
<protein>
    <submittedName>
        <fullName evidence="1">Uncharacterized protein</fullName>
    </submittedName>
</protein>
<dbReference type="AlphaFoldDB" id="A0A517E0H9"/>
<organism evidence="1 2">
    <name type="scientific">Sporomusa termitida</name>
    <dbReference type="NCBI Taxonomy" id="2377"/>
    <lineage>
        <taxon>Bacteria</taxon>
        <taxon>Bacillati</taxon>
        <taxon>Bacillota</taxon>
        <taxon>Negativicutes</taxon>
        <taxon>Selenomonadales</taxon>
        <taxon>Sporomusaceae</taxon>
        <taxon>Sporomusa</taxon>
    </lineage>
</organism>